<feature type="compositionally biased region" description="Gly residues" evidence="1">
    <location>
        <begin position="404"/>
        <end position="415"/>
    </location>
</feature>
<feature type="compositionally biased region" description="Gly residues" evidence="1">
    <location>
        <begin position="662"/>
        <end position="671"/>
    </location>
</feature>
<sequence length="889" mass="92969">MAERSGNFPTFQEFQQLMNDPSIDSNTKRGLALRYFDYVEDEDDDGEAQSYGFQSDEDRNHWRDYYKDKLSISEGDMDWEWSSESDVYDWYGKAKDQADKGAKAAQDKQQQAVDGDKQKLKDQGAKNTDTDPGVANSNEILDLGVSGLQPFRNLLPLYSRARGLVAQNLPDHPFQPHVGDPFDEQRDIPFDKFKAAAKELTDVNASIVDAAADQDNRMATVFANWSGNARDSAQQSWKGITDGTKAVEQTLKDGAGLIDRSIASIAKLIRAKCQWLQDYYITEYPNKGDFSPGDIDRLIRVAEMGRNASDDDFKHFVRLMPQDMKDKMDDDSCDLNDETKDAGQEWAKKWLAGFCGFMDKHVTNWQQVCEHTRTSVDQVWNELGASLGKAREDLFTTSSKPADQGGGKQQDGGGQQTTPSSSGGGGKDSGMPSTGGSGPVPAAAQTPKMPETPQTQPQPAEGLNPVTHQPLEVDPKTGQPYPIDPKTGAALKPEEPETMTVEHDGHKISMSEPGKDGHMGISVDDGTGKQKTYDLDFGDQEKPGATQPPGTPGQQHPDPAAGPGPQGHDGAQGTGQGHDGVPAQDAAKSHDSAQGHEGTQGSGQKYQPGPDGKIHIQDGKLSIVAERPSGADGPTVVTIDDGSGHPTKYTLGDDGALNPGNHNGGTGGGGAAAASAVGGQATPGGPTPPGTPVPDAAAGQPVAAAANQAVPDQVAAQGHQAPDQVAAQAHQAVPGQPAAQEHQVVPGQPPSHELPATHEPAAAAAASGPDDSTSAQSVLDPFSADPGIGTAPHVGLGDIGDPMAASAGDAPPTDTSQLGTAPVHHEASGSGTPAMMGGGMMGGLGNAPGGGGEQERSSSAYRVDGGLFGSQSNSNRISGSLLDDDQPGR</sequence>
<feature type="region of interest" description="Disordered" evidence="1">
    <location>
        <begin position="1"/>
        <end position="26"/>
    </location>
</feature>
<keyword evidence="3" id="KW-1185">Reference proteome</keyword>
<dbReference type="RefSeq" id="WP_377874029.1">
    <property type="nucleotide sequence ID" value="NZ_JBHMAY010000063.1"/>
</dbReference>
<dbReference type="SUPFAM" id="SSF140453">
    <property type="entry name" value="EsxAB dimer-like"/>
    <property type="match status" value="1"/>
</dbReference>
<feature type="region of interest" description="Disordered" evidence="1">
    <location>
        <begin position="397"/>
        <end position="889"/>
    </location>
</feature>
<feature type="compositionally biased region" description="Gly residues" evidence="1">
    <location>
        <begin position="564"/>
        <end position="578"/>
    </location>
</feature>
<feature type="compositionally biased region" description="Low complexity" evidence="1">
    <location>
        <begin position="693"/>
        <end position="717"/>
    </location>
</feature>
<evidence type="ECO:0008006" key="4">
    <source>
        <dbReference type="Google" id="ProtNLM"/>
    </source>
</evidence>
<feature type="compositionally biased region" description="Low complexity" evidence="1">
    <location>
        <begin position="543"/>
        <end position="559"/>
    </location>
</feature>
<evidence type="ECO:0000313" key="2">
    <source>
        <dbReference type="EMBL" id="MFC3516456.1"/>
    </source>
</evidence>
<dbReference type="Proteomes" id="UP001595764">
    <property type="component" value="Unassembled WGS sequence"/>
</dbReference>
<feature type="compositionally biased region" description="Polar residues" evidence="1">
    <location>
        <begin position="7"/>
        <end position="25"/>
    </location>
</feature>
<feature type="compositionally biased region" description="Basic and acidic residues" evidence="1">
    <location>
        <begin position="492"/>
        <end position="518"/>
    </location>
</feature>
<reference evidence="3" key="1">
    <citation type="journal article" date="2019" name="Int. J. Syst. Evol. Microbiol.">
        <title>The Global Catalogue of Microorganisms (GCM) 10K type strain sequencing project: providing services to taxonomists for standard genome sequencing and annotation.</title>
        <authorList>
            <consortium name="The Broad Institute Genomics Platform"/>
            <consortium name="The Broad Institute Genome Sequencing Center for Infectious Disease"/>
            <person name="Wu L."/>
            <person name="Ma J."/>
        </authorList>
    </citation>
    <scope>NUCLEOTIDE SEQUENCE [LARGE SCALE GENOMIC DNA]</scope>
    <source>
        <strain evidence="3">CGMCC 4.7682</strain>
    </source>
</reference>
<dbReference type="InterPro" id="IPR036689">
    <property type="entry name" value="ESAT-6-like_sf"/>
</dbReference>
<feature type="compositionally biased region" description="Basic and acidic residues" evidence="1">
    <location>
        <begin position="526"/>
        <end position="542"/>
    </location>
</feature>
<feature type="region of interest" description="Disordered" evidence="1">
    <location>
        <begin position="99"/>
        <end position="135"/>
    </location>
</feature>
<gene>
    <name evidence="2" type="ORF">ACFORO_40270</name>
</gene>
<feature type="compositionally biased region" description="Gly residues" evidence="1">
    <location>
        <begin position="422"/>
        <end position="438"/>
    </location>
</feature>
<organism evidence="2 3">
    <name type="scientific">Amycolatopsis halotolerans</name>
    <dbReference type="NCBI Taxonomy" id="330083"/>
    <lineage>
        <taxon>Bacteria</taxon>
        <taxon>Bacillati</taxon>
        <taxon>Actinomycetota</taxon>
        <taxon>Actinomycetes</taxon>
        <taxon>Pseudonocardiales</taxon>
        <taxon>Pseudonocardiaceae</taxon>
        <taxon>Amycolatopsis</taxon>
    </lineage>
</organism>
<name>A0ABV7QWF2_9PSEU</name>
<protein>
    <recommendedName>
        <fullName evidence="4">Proteins of 100 residues with WXG</fullName>
    </recommendedName>
</protein>
<evidence type="ECO:0000256" key="1">
    <source>
        <dbReference type="SAM" id="MobiDB-lite"/>
    </source>
</evidence>
<feature type="compositionally biased region" description="Low complexity" evidence="1">
    <location>
        <begin position="445"/>
        <end position="459"/>
    </location>
</feature>
<evidence type="ECO:0000313" key="3">
    <source>
        <dbReference type="Proteomes" id="UP001595764"/>
    </source>
</evidence>
<dbReference type="EMBL" id="JBHRWI010000062">
    <property type="protein sequence ID" value="MFC3516456.1"/>
    <property type="molecule type" value="Genomic_DNA"/>
</dbReference>
<feature type="compositionally biased region" description="Low complexity" evidence="1">
    <location>
        <begin position="672"/>
        <end position="684"/>
    </location>
</feature>
<feature type="compositionally biased region" description="Basic and acidic residues" evidence="1">
    <location>
        <begin position="114"/>
        <end position="124"/>
    </location>
</feature>
<accession>A0ABV7QWF2</accession>
<comment type="caution">
    <text evidence="2">The sequence shown here is derived from an EMBL/GenBank/DDBJ whole genome shotgun (WGS) entry which is preliminary data.</text>
</comment>
<feature type="compositionally biased region" description="Polar residues" evidence="1">
    <location>
        <begin position="869"/>
        <end position="878"/>
    </location>
</feature>
<proteinExistence type="predicted"/>
<feature type="compositionally biased region" description="Gly residues" evidence="1">
    <location>
        <begin position="836"/>
        <end position="852"/>
    </location>
</feature>
<dbReference type="Gene3D" id="1.10.287.1060">
    <property type="entry name" value="ESAT-6-like"/>
    <property type="match status" value="1"/>
</dbReference>